<dbReference type="EMBL" id="JABXBU010002231">
    <property type="protein sequence ID" value="KAF8764768.1"/>
    <property type="molecule type" value="Genomic_DNA"/>
</dbReference>
<sequence>MDMRSDIIRGMASGDAQNNPLKDLGPAVRRRITSAKSPNGRWQPDLSTYCQVTTNSILLKGQKYKRNQMGLDSVRVLWELMQCPDSFGPLRIKIWRERKGCGEEKRRSVTENHVKARNSKQQKSSLPLLRWDEQRNTASDFDVSSSSTFGEYRVAGTDKVSSPNFSDREMDIGSPWVPIAFCYFEYKERSNRSYGFIFIGSFQFLN</sequence>
<evidence type="ECO:0000256" key="1">
    <source>
        <dbReference type="SAM" id="MobiDB-lite"/>
    </source>
</evidence>
<name>A0A8T0E1T6_ARGBR</name>
<organism evidence="2 3">
    <name type="scientific">Argiope bruennichi</name>
    <name type="common">Wasp spider</name>
    <name type="synonym">Aranea bruennichi</name>
    <dbReference type="NCBI Taxonomy" id="94029"/>
    <lineage>
        <taxon>Eukaryota</taxon>
        <taxon>Metazoa</taxon>
        <taxon>Ecdysozoa</taxon>
        <taxon>Arthropoda</taxon>
        <taxon>Chelicerata</taxon>
        <taxon>Arachnida</taxon>
        <taxon>Araneae</taxon>
        <taxon>Araneomorphae</taxon>
        <taxon>Entelegynae</taxon>
        <taxon>Araneoidea</taxon>
        <taxon>Araneidae</taxon>
        <taxon>Argiope</taxon>
    </lineage>
</organism>
<gene>
    <name evidence="2" type="ORF">HNY73_022814</name>
</gene>
<dbReference type="AlphaFoldDB" id="A0A8T0E1T6"/>
<reference evidence="2" key="1">
    <citation type="journal article" date="2020" name="bioRxiv">
        <title>Chromosome-level reference genome of the European wasp spider Argiope bruennichi: a resource for studies on range expansion and evolutionary adaptation.</title>
        <authorList>
            <person name="Sheffer M.M."/>
            <person name="Hoppe A."/>
            <person name="Krehenwinkel H."/>
            <person name="Uhl G."/>
            <person name="Kuss A.W."/>
            <person name="Jensen L."/>
            <person name="Jensen C."/>
            <person name="Gillespie R.G."/>
            <person name="Hoff K.J."/>
            <person name="Prost S."/>
        </authorList>
    </citation>
    <scope>NUCLEOTIDE SEQUENCE</scope>
</reference>
<reference evidence="2" key="2">
    <citation type="submission" date="2020-06" db="EMBL/GenBank/DDBJ databases">
        <authorList>
            <person name="Sheffer M."/>
        </authorList>
    </citation>
    <scope>NUCLEOTIDE SEQUENCE</scope>
</reference>
<evidence type="ECO:0000313" key="2">
    <source>
        <dbReference type="EMBL" id="KAF8764768.1"/>
    </source>
</evidence>
<dbReference type="Proteomes" id="UP000807504">
    <property type="component" value="Unassembled WGS sequence"/>
</dbReference>
<comment type="caution">
    <text evidence="2">The sequence shown here is derived from an EMBL/GenBank/DDBJ whole genome shotgun (WGS) entry which is preliminary data.</text>
</comment>
<protein>
    <submittedName>
        <fullName evidence="2">Uncharacterized protein</fullName>
    </submittedName>
</protein>
<feature type="region of interest" description="Disordered" evidence="1">
    <location>
        <begin position="1"/>
        <end position="23"/>
    </location>
</feature>
<keyword evidence="3" id="KW-1185">Reference proteome</keyword>
<proteinExistence type="predicted"/>
<accession>A0A8T0E1T6</accession>
<evidence type="ECO:0000313" key="3">
    <source>
        <dbReference type="Proteomes" id="UP000807504"/>
    </source>
</evidence>